<dbReference type="InterPro" id="IPR036388">
    <property type="entry name" value="WH-like_DNA-bd_sf"/>
</dbReference>
<dbReference type="SMART" id="SM00421">
    <property type="entry name" value="HTH_LUXR"/>
    <property type="match status" value="1"/>
</dbReference>
<dbReference type="InterPro" id="IPR016032">
    <property type="entry name" value="Sig_transdc_resp-reg_C-effctor"/>
</dbReference>
<gene>
    <name evidence="2" type="ORF">KYN89_08235</name>
</gene>
<dbReference type="EMBL" id="JAHWXP010000002">
    <property type="protein sequence ID" value="MBY8337036.1"/>
    <property type="molecule type" value="Genomic_DNA"/>
</dbReference>
<evidence type="ECO:0000313" key="2">
    <source>
        <dbReference type="EMBL" id="MBY8337036.1"/>
    </source>
</evidence>
<comment type="caution">
    <text evidence="2">The sequence shown here is derived from an EMBL/GenBank/DDBJ whole genome shotgun (WGS) entry which is preliminary data.</text>
</comment>
<organism evidence="2 3">
    <name type="scientific">Alteriqipengyuania abyssalis</name>
    <dbReference type="NCBI Taxonomy" id="2860200"/>
    <lineage>
        <taxon>Bacteria</taxon>
        <taxon>Pseudomonadati</taxon>
        <taxon>Pseudomonadota</taxon>
        <taxon>Alphaproteobacteria</taxon>
        <taxon>Sphingomonadales</taxon>
        <taxon>Erythrobacteraceae</taxon>
        <taxon>Alteriqipengyuania</taxon>
    </lineage>
</organism>
<protein>
    <recommendedName>
        <fullName evidence="1">HTH luxR-type domain-containing protein</fullName>
    </recommendedName>
</protein>
<dbReference type="Gene3D" id="1.10.10.10">
    <property type="entry name" value="Winged helix-like DNA-binding domain superfamily/Winged helix DNA-binding domain"/>
    <property type="match status" value="1"/>
</dbReference>
<accession>A0ABS7PD86</accession>
<sequence>MQGIAALYFLGDGIDDIAAQMRSGIGVEPIMECIIAIALLAGTILGARYTQRLLADARRSEQALGMARGAMAQLIELRFAEWNLTRSEGEVALFAIKGSTIPDIARLRGSAEGTVRSQLSQVYAKAGVANQTMLLALFIDDLIDPLAMPGERGFTDSKQQSV</sequence>
<evidence type="ECO:0000313" key="3">
    <source>
        <dbReference type="Proteomes" id="UP000759298"/>
    </source>
</evidence>
<keyword evidence="3" id="KW-1185">Reference proteome</keyword>
<dbReference type="Proteomes" id="UP000759298">
    <property type="component" value="Unassembled WGS sequence"/>
</dbReference>
<dbReference type="SUPFAM" id="SSF46894">
    <property type="entry name" value="C-terminal effector domain of the bipartite response regulators"/>
    <property type="match status" value="1"/>
</dbReference>
<proteinExistence type="predicted"/>
<dbReference type="InterPro" id="IPR000792">
    <property type="entry name" value="Tscrpt_reg_LuxR_C"/>
</dbReference>
<feature type="domain" description="HTH luxR-type" evidence="1">
    <location>
        <begin position="81"/>
        <end position="138"/>
    </location>
</feature>
<evidence type="ECO:0000259" key="1">
    <source>
        <dbReference type="SMART" id="SM00421"/>
    </source>
</evidence>
<name>A0ABS7PD86_9SPHN</name>
<reference evidence="2 3" key="1">
    <citation type="submission" date="2021-07" db="EMBL/GenBank/DDBJ databases">
        <title>Alteriqipengyuania abyssalis NZ-12B nov, sp.nov isolated from deep sea sponge in pacific ocean.</title>
        <authorList>
            <person name="Tareen S."/>
            <person name="Wink J."/>
        </authorList>
    </citation>
    <scope>NUCLEOTIDE SEQUENCE [LARGE SCALE GENOMIC DNA]</scope>
    <source>
        <strain evidence="2 3">NZ-12B</strain>
    </source>
</reference>